<dbReference type="PANTHER" id="PTHR21206:SF0">
    <property type="entry name" value="DNA REPLICATION COMPLEX GINS PROTEIN SLD5"/>
    <property type="match status" value="1"/>
</dbReference>
<evidence type="ECO:0000256" key="5">
    <source>
        <dbReference type="ARBA" id="ARBA00023242"/>
    </source>
</evidence>
<comment type="similarity">
    <text evidence="2 6">Belongs to the GINS4/SLD5 family.</text>
</comment>
<dbReference type="Pfam" id="PF16922">
    <property type="entry name" value="SLD5_C"/>
    <property type="match status" value="1"/>
</dbReference>
<keyword evidence="5 6" id="KW-0539">Nucleus</keyword>
<evidence type="ECO:0000313" key="10">
    <source>
        <dbReference type="EMBL" id="KAJ8604531.1"/>
    </source>
</evidence>
<keyword evidence="11" id="KW-1185">Reference proteome</keyword>
<sequence length="243" mass="26554">MDEEEAPPTAPPPPPPMGMAMGSSPNTAQVNPQWTALLAALQAEEHCPEVLAWQGEIVDSLTSGLRTQEQHIEEAMKGAGVRENLFSAPLYQMEVARVRYALNSYVRARLRKILKCAGHLDSEAWARLSPHEQTLCSRYLGLCARYHHAAFLQDLPPPFQEGDLSADNAECPGAFGKAFTRPPALDDFVFARVTKDLGEIVVDTDENDRGGGSKTTRLAEGDIHVLKYAAVRPLVYSGALALF</sequence>
<feature type="domain" description="GINS subunit" evidence="8">
    <location>
        <begin position="90"/>
        <end position="147"/>
    </location>
</feature>
<proteinExistence type="inferred from homology"/>
<comment type="caution">
    <text evidence="10">The sequence shown here is derived from an EMBL/GenBank/DDBJ whole genome shotgun (WGS) entry which is preliminary data.</text>
</comment>
<dbReference type="InterPro" id="IPR021151">
    <property type="entry name" value="GINS_A"/>
</dbReference>
<reference evidence="10" key="1">
    <citation type="submission" date="2023-01" db="EMBL/GenBank/DDBJ databases">
        <title>Metagenome sequencing of chrysophaentin producing Chrysophaeum taylorii.</title>
        <authorList>
            <person name="Davison J."/>
            <person name="Bewley C."/>
        </authorList>
    </citation>
    <scope>NUCLEOTIDE SEQUENCE</scope>
    <source>
        <strain evidence="10">NIES-1699</strain>
    </source>
</reference>
<evidence type="ECO:0000256" key="2">
    <source>
        <dbReference type="ARBA" id="ARBA00008187"/>
    </source>
</evidence>
<dbReference type="InterPro" id="IPR036224">
    <property type="entry name" value="GINS_bundle-like_dom_sf"/>
</dbReference>
<evidence type="ECO:0000256" key="3">
    <source>
        <dbReference type="ARBA" id="ARBA00014804"/>
    </source>
</evidence>
<evidence type="ECO:0000256" key="1">
    <source>
        <dbReference type="ARBA" id="ARBA00004123"/>
    </source>
</evidence>
<protein>
    <recommendedName>
        <fullName evidence="3 6">DNA replication complex GINS protein SLD5</fullName>
    </recommendedName>
</protein>
<evidence type="ECO:0000259" key="9">
    <source>
        <dbReference type="Pfam" id="PF16922"/>
    </source>
</evidence>
<dbReference type="InterPro" id="IPR031633">
    <property type="entry name" value="SLD5_C"/>
</dbReference>
<dbReference type="InterPro" id="IPR038749">
    <property type="entry name" value="Sld5_GINS_A"/>
</dbReference>
<evidence type="ECO:0000256" key="7">
    <source>
        <dbReference type="SAM" id="MobiDB-lite"/>
    </source>
</evidence>
<dbReference type="GO" id="GO:0000727">
    <property type="term" value="P:double-strand break repair via break-induced replication"/>
    <property type="evidence" value="ECO:0007669"/>
    <property type="project" value="TreeGrafter"/>
</dbReference>
<feature type="region of interest" description="Disordered" evidence="7">
    <location>
        <begin position="1"/>
        <end position="28"/>
    </location>
</feature>
<dbReference type="Pfam" id="PF05916">
    <property type="entry name" value="Sld5"/>
    <property type="match status" value="1"/>
</dbReference>
<evidence type="ECO:0000259" key="8">
    <source>
        <dbReference type="Pfam" id="PF05916"/>
    </source>
</evidence>
<organism evidence="10 11">
    <name type="scientific">Chrysophaeum taylorii</name>
    <dbReference type="NCBI Taxonomy" id="2483200"/>
    <lineage>
        <taxon>Eukaryota</taxon>
        <taxon>Sar</taxon>
        <taxon>Stramenopiles</taxon>
        <taxon>Ochrophyta</taxon>
        <taxon>Pelagophyceae</taxon>
        <taxon>Pelagomonadales</taxon>
        <taxon>Pelagomonadaceae</taxon>
        <taxon>Chrysophaeum</taxon>
    </lineage>
</organism>
<name>A0AAD7XLI0_9STRA</name>
<dbReference type="Gene3D" id="3.40.5.60">
    <property type="match status" value="1"/>
</dbReference>
<dbReference type="CDD" id="cd11711">
    <property type="entry name" value="GINS_A_Sld5"/>
    <property type="match status" value="1"/>
</dbReference>
<accession>A0AAD7XLI0</accession>
<comment type="function">
    <text evidence="6">The GINS complex plays an essential role in the initiation of DNA replication.</text>
</comment>
<evidence type="ECO:0000256" key="4">
    <source>
        <dbReference type="ARBA" id="ARBA00022705"/>
    </source>
</evidence>
<dbReference type="AlphaFoldDB" id="A0AAD7XLI0"/>
<dbReference type="InterPro" id="IPR008591">
    <property type="entry name" value="GINS_Sld5"/>
</dbReference>
<dbReference type="SUPFAM" id="SSF158573">
    <property type="entry name" value="GINS helical bundle-like"/>
    <property type="match status" value="1"/>
</dbReference>
<dbReference type="GO" id="GO:0006261">
    <property type="term" value="P:DNA-templated DNA replication"/>
    <property type="evidence" value="ECO:0007669"/>
    <property type="project" value="InterPro"/>
</dbReference>
<dbReference type="GO" id="GO:0000811">
    <property type="term" value="C:GINS complex"/>
    <property type="evidence" value="ECO:0007669"/>
    <property type="project" value="UniProtKB-UniRule"/>
</dbReference>
<dbReference type="EMBL" id="JAQMWT010000330">
    <property type="protein sequence ID" value="KAJ8604531.1"/>
    <property type="molecule type" value="Genomic_DNA"/>
</dbReference>
<dbReference type="Proteomes" id="UP001230188">
    <property type="component" value="Unassembled WGS sequence"/>
</dbReference>
<dbReference type="Gene3D" id="1.20.58.1030">
    <property type="match status" value="1"/>
</dbReference>
<evidence type="ECO:0000256" key="6">
    <source>
        <dbReference type="PIRNR" id="PIRNR007764"/>
    </source>
</evidence>
<dbReference type="SUPFAM" id="SSF160059">
    <property type="entry name" value="PriA/YqbF domain"/>
    <property type="match status" value="1"/>
</dbReference>
<dbReference type="PIRSF" id="PIRSF007764">
    <property type="entry name" value="Sld5"/>
    <property type="match status" value="1"/>
</dbReference>
<gene>
    <name evidence="10" type="ORF">CTAYLR_000964</name>
</gene>
<dbReference type="PANTHER" id="PTHR21206">
    <property type="entry name" value="SLD5 PROTEIN"/>
    <property type="match status" value="1"/>
</dbReference>
<comment type="subcellular location">
    <subcellularLocation>
        <location evidence="1 6">Nucleus</location>
    </subcellularLocation>
</comment>
<keyword evidence="4 6" id="KW-0235">DNA replication</keyword>
<evidence type="ECO:0000313" key="11">
    <source>
        <dbReference type="Proteomes" id="UP001230188"/>
    </source>
</evidence>
<dbReference type="CDD" id="cd21692">
    <property type="entry name" value="GINS_B_Sld5"/>
    <property type="match status" value="1"/>
</dbReference>
<feature type="domain" description="DNA replication complex GINS protein SLD5 C-terminal" evidence="9">
    <location>
        <begin position="183"/>
        <end position="242"/>
    </location>
</feature>
<feature type="compositionally biased region" description="Pro residues" evidence="7">
    <location>
        <begin position="8"/>
        <end position="17"/>
    </location>
</feature>